<feature type="transmembrane region" description="Helical" evidence="1">
    <location>
        <begin position="26"/>
        <end position="44"/>
    </location>
</feature>
<reference evidence="2" key="3">
    <citation type="submission" date="2023-05" db="EMBL/GenBank/DDBJ databases">
        <authorList>
            <person name="Smith C.H."/>
        </authorList>
    </citation>
    <scope>NUCLEOTIDE SEQUENCE</scope>
    <source>
        <strain evidence="2">CHS0354</strain>
        <tissue evidence="2">Mantle</tissue>
    </source>
</reference>
<proteinExistence type="predicted"/>
<protein>
    <submittedName>
        <fullName evidence="2">Uncharacterized protein</fullName>
    </submittedName>
</protein>
<name>A0AAE0TAN9_9BIVA</name>
<accession>A0AAE0TAN9</accession>
<reference evidence="2" key="2">
    <citation type="journal article" date="2021" name="Genome Biol. Evol.">
        <title>Developing a high-quality reference genome for a parasitic bivalve with doubly uniparental inheritance (Bivalvia: Unionida).</title>
        <authorList>
            <person name="Smith C.H."/>
        </authorList>
    </citation>
    <scope>NUCLEOTIDE SEQUENCE</scope>
    <source>
        <strain evidence="2">CHS0354</strain>
        <tissue evidence="2">Mantle</tissue>
    </source>
</reference>
<dbReference type="AlphaFoldDB" id="A0AAE0TAN9"/>
<keyword evidence="1" id="KW-0472">Membrane</keyword>
<comment type="caution">
    <text evidence="2">The sequence shown here is derived from an EMBL/GenBank/DDBJ whole genome shotgun (WGS) entry which is preliminary data.</text>
</comment>
<organism evidence="2 3">
    <name type="scientific">Potamilus streckersoni</name>
    <dbReference type="NCBI Taxonomy" id="2493646"/>
    <lineage>
        <taxon>Eukaryota</taxon>
        <taxon>Metazoa</taxon>
        <taxon>Spiralia</taxon>
        <taxon>Lophotrochozoa</taxon>
        <taxon>Mollusca</taxon>
        <taxon>Bivalvia</taxon>
        <taxon>Autobranchia</taxon>
        <taxon>Heteroconchia</taxon>
        <taxon>Palaeoheterodonta</taxon>
        <taxon>Unionida</taxon>
        <taxon>Unionoidea</taxon>
        <taxon>Unionidae</taxon>
        <taxon>Ambleminae</taxon>
        <taxon>Lampsilini</taxon>
        <taxon>Potamilus</taxon>
    </lineage>
</organism>
<sequence length="115" mass="13149">MQMHFQRTHSDAKLTIRPSTCKRMHLGVFYCMDWISFQILAYIHEGGGWRGITGGLDWGRGMGVKQSKLEEVIIHIGFNFSFGVNIAVLCRQQINSQNVMLFCKICCFDNDGNDE</sequence>
<reference evidence="2" key="1">
    <citation type="journal article" date="2021" name="Genome Biol. Evol.">
        <title>A High-Quality Reference Genome for a Parasitic Bivalve with Doubly Uniparental Inheritance (Bivalvia: Unionida).</title>
        <authorList>
            <person name="Smith C.H."/>
        </authorList>
    </citation>
    <scope>NUCLEOTIDE SEQUENCE</scope>
    <source>
        <strain evidence="2">CHS0354</strain>
    </source>
</reference>
<evidence type="ECO:0000313" key="3">
    <source>
        <dbReference type="Proteomes" id="UP001195483"/>
    </source>
</evidence>
<feature type="transmembrane region" description="Helical" evidence="1">
    <location>
        <begin position="72"/>
        <end position="90"/>
    </location>
</feature>
<keyword evidence="1" id="KW-1133">Transmembrane helix</keyword>
<gene>
    <name evidence="2" type="ORF">CHS0354_042005</name>
</gene>
<evidence type="ECO:0000256" key="1">
    <source>
        <dbReference type="SAM" id="Phobius"/>
    </source>
</evidence>
<dbReference type="Proteomes" id="UP001195483">
    <property type="component" value="Unassembled WGS sequence"/>
</dbReference>
<keyword evidence="1" id="KW-0812">Transmembrane</keyword>
<keyword evidence="3" id="KW-1185">Reference proteome</keyword>
<dbReference type="EMBL" id="JAEAOA010002352">
    <property type="protein sequence ID" value="KAK3606370.1"/>
    <property type="molecule type" value="Genomic_DNA"/>
</dbReference>
<evidence type="ECO:0000313" key="2">
    <source>
        <dbReference type="EMBL" id="KAK3606370.1"/>
    </source>
</evidence>